<sequence>MCRSKRFWVVLNQRRLPRPHARGAQPFQQLLFTLISLHSVISSVITVVQPITEIKIRFLRKIMNNSNSPSTTISLHASSPSTMPAPVVCISI</sequence>
<keyword evidence="1" id="KW-0472">Membrane</keyword>
<keyword evidence="1" id="KW-0812">Transmembrane</keyword>
<evidence type="ECO:0000256" key="1">
    <source>
        <dbReference type="SAM" id="Phobius"/>
    </source>
</evidence>
<reference evidence="2 3" key="1">
    <citation type="submission" date="2016-04" db="EMBL/GenBank/DDBJ databases">
        <title>A degradative enzymes factory behind the ericoid mycorrhizal symbiosis.</title>
        <authorList>
            <consortium name="DOE Joint Genome Institute"/>
            <person name="Martino E."/>
            <person name="Morin E."/>
            <person name="Grelet G."/>
            <person name="Kuo A."/>
            <person name="Kohler A."/>
            <person name="Daghino S."/>
            <person name="Barry K."/>
            <person name="Choi C."/>
            <person name="Cichocki N."/>
            <person name="Clum A."/>
            <person name="Copeland A."/>
            <person name="Hainaut M."/>
            <person name="Haridas S."/>
            <person name="Labutti K."/>
            <person name="Lindquist E."/>
            <person name="Lipzen A."/>
            <person name="Khouja H.-R."/>
            <person name="Murat C."/>
            <person name="Ohm R."/>
            <person name="Olson A."/>
            <person name="Spatafora J."/>
            <person name="Veneault-Fourrey C."/>
            <person name="Henrissat B."/>
            <person name="Grigoriev I."/>
            <person name="Martin F."/>
            <person name="Perotto S."/>
        </authorList>
    </citation>
    <scope>NUCLEOTIDE SEQUENCE [LARGE SCALE GENOMIC DNA]</scope>
    <source>
        <strain evidence="2 3">F</strain>
    </source>
</reference>
<evidence type="ECO:0000313" key="3">
    <source>
        <dbReference type="Proteomes" id="UP000235786"/>
    </source>
</evidence>
<keyword evidence="1" id="KW-1133">Transmembrane helix</keyword>
<keyword evidence="3" id="KW-1185">Reference proteome</keyword>
<proteinExistence type="predicted"/>
<dbReference type="AlphaFoldDB" id="A0A2J6S4B8"/>
<gene>
    <name evidence="2" type="ORF">L207DRAFT_257901</name>
</gene>
<name>A0A2J6S4B8_HYAVF</name>
<feature type="transmembrane region" description="Helical" evidence="1">
    <location>
        <begin position="30"/>
        <end position="51"/>
    </location>
</feature>
<dbReference type="EMBL" id="KZ613940">
    <property type="protein sequence ID" value="PMD45597.1"/>
    <property type="molecule type" value="Genomic_DNA"/>
</dbReference>
<accession>A0A2J6S4B8</accession>
<organism evidence="2 3">
    <name type="scientific">Hyaloscypha variabilis (strain UAMH 11265 / GT02V1 / F)</name>
    <name type="common">Meliniomyces variabilis</name>
    <dbReference type="NCBI Taxonomy" id="1149755"/>
    <lineage>
        <taxon>Eukaryota</taxon>
        <taxon>Fungi</taxon>
        <taxon>Dikarya</taxon>
        <taxon>Ascomycota</taxon>
        <taxon>Pezizomycotina</taxon>
        <taxon>Leotiomycetes</taxon>
        <taxon>Helotiales</taxon>
        <taxon>Hyaloscyphaceae</taxon>
        <taxon>Hyaloscypha</taxon>
        <taxon>Hyaloscypha variabilis</taxon>
    </lineage>
</organism>
<evidence type="ECO:0000313" key="2">
    <source>
        <dbReference type="EMBL" id="PMD45597.1"/>
    </source>
</evidence>
<dbReference type="Proteomes" id="UP000235786">
    <property type="component" value="Unassembled WGS sequence"/>
</dbReference>
<protein>
    <submittedName>
        <fullName evidence="2">Uncharacterized protein</fullName>
    </submittedName>
</protein>